<name>A0A806J444_GLAPU</name>
<gene>
    <name evidence="2" type="ORF">K756_06025</name>
</gene>
<accession>A0A806J444</accession>
<organism evidence="2 3">
    <name type="scientific">Glaesserella parasuis ZJ0906</name>
    <dbReference type="NCBI Taxonomy" id="1322346"/>
    <lineage>
        <taxon>Bacteria</taxon>
        <taxon>Pseudomonadati</taxon>
        <taxon>Pseudomonadota</taxon>
        <taxon>Gammaproteobacteria</taxon>
        <taxon>Pasteurellales</taxon>
        <taxon>Pasteurellaceae</taxon>
        <taxon>Glaesserella</taxon>
    </lineage>
</organism>
<evidence type="ECO:0000313" key="2">
    <source>
        <dbReference type="EMBL" id="AGO16389.1"/>
    </source>
</evidence>
<dbReference type="EMBL" id="CP005384">
    <property type="protein sequence ID" value="AGO16389.1"/>
    <property type="molecule type" value="Genomic_DNA"/>
</dbReference>
<evidence type="ECO:0000313" key="3">
    <source>
        <dbReference type="Proteomes" id="UP000014672"/>
    </source>
</evidence>
<feature type="compositionally biased region" description="Polar residues" evidence="1">
    <location>
        <begin position="43"/>
        <end position="54"/>
    </location>
</feature>
<evidence type="ECO:0000256" key="1">
    <source>
        <dbReference type="SAM" id="MobiDB-lite"/>
    </source>
</evidence>
<feature type="region of interest" description="Disordered" evidence="1">
    <location>
        <begin position="25"/>
        <end position="54"/>
    </location>
</feature>
<proteinExistence type="predicted"/>
<dbReference type="AlphaFoldDB" id="A0A806J444"/>
<dbReference type="KEGG" id="hpaz:K756_06025"/>
<reference evidence="2 3" key="1">
    <citation type="journal article" date="2013" name="PLoS ONE">
        <title>Complete Genome Analysis of a Haemophilus parasuis Serovar 12 Strain from China.</title>
        <authorList>
            <person name="Li Y."/>
            <person name="Kwok A.H."/>
            <person name="Jiang J."/>
            <person name="Zou Y."/>
            <person name="Zheng F."/>
            <person name="Chen P."/>
            <person name="Hou C."/>
            <person name="Leung F.C."/>
            <person name="Jiang P."/>
        </authorList>
    </citation>
    <scope>NUCLEOTIDE SEQUENCE [LARGE SCALE GENOMIC DNA]</scope>
    <source>
        <strain evidence="2 3">ZJ0906</strain>
    </source>
</reference>
<protein>
    <submittedName>
        <fullName evidence="2">Transposase, IS4 family protein</fullName>
    </submittedName>
</protein>
<sequence length="54" mass="5885">MLKSFRQYIDSEWIFIDSSVIKAHQHATGASGQNPQAIGKSVAGNSTKNSFSSR</sequence>
<dbReference type="Proteomes" id="UP000014672">
    <property type="component" value="Chromosome"/>
</dbReference>